<dbReference type="InterPro" id="IPR009100">
    <property type="entry name" value="AcylCoA_DH/oxidase_NM_dom_sf"/>
</dbReference>
<dbReference type="GO" id="GO:0003995">
    <property type="term" value="F:acyl-CoA dehydrogenase activity"/>
    <property type="evidence" value="ECO:0007669"/>
    <property type="project" value="TreeGrafter"/>
</dbReference>
<dbReference type="Proteomes" id="UP000054740">
    <property type="component" value="Unassembled WGS sequence"/>
</dbReference>
<dbReference type="Pfam" id="PF00441">
    <property type="entry name" value="Acyl-CoA_dh_1"/>
    <property type="match status" value="1"/>
</dbReference>
<keyword evidence="10" id="KW-1185">Reference proteome</keyword>
<name>A0A158GZX6_CABCO</name>
<dbReference type="EMBL" id="FCNY02000006">
    <property type="protein sequence ID" value="SAL37397.1"/>
    <property type="molecule type" value="Genomic_DNA"/>
</dbReference>
<comment type="cofactor">
    <cofactor evidence="1">
        <name>FAD</name>
        <dbReference type="ChEBI" id="CHEBI:57692"/>
    </cofactor>
</comment>
<evidence type="ECO:0000259" key="7">
    <source>
        <dbReference type="Pfam" id="PF02770"/>
    </source>
</evidence>
<dbReference type="RefSeq" id="WP_053571562.1">
    <property type="nucleotide sequence ID" value="NZ_FCNY02000006.1"/>
</dbReference>
<protein>
    <submittedName>
        <fullName evidence="9">Acyl-CoA dehydrogenase</fullName>
    </submittedName>
</protein>
<dbReference type="SUPFAM" id="SSF47203">
    <property type="entry name" value="Acyl-CoA dehydrogenase C-terminal domain-like"/>
    <property type="match status" value="1"/>
</dbReference>
<keyword evidence="3" id="KW-0285">Flavoprotein</keyword>
<evidence type="ECO:0000259" key="6">
    <source>
        <dbReference type="Pfam" id="PF00441"/>
    </source>
</evidence>
<dbReference type="InterPro" id="IPR037069">
    <property type="entry name" value="AcylCoA_DH/ox_N_sf"/>
</dbReference>
<dbReference type="InterPro" id="IPR046373">
    <property type="entry name" value="Acyl-CoA_Oxase/DH_mid-dom_sf"/>
</dbReference>
<evidence type="ECO:0000256" key="1">
    <source>
        <dbReference type="ARBA" id="ARBA00001974"/>
    </source>
</evidence>
<dbReference type="InterPro" id="IPR036250">
    <property type="entry name" value="AcylCo_DH-like_C"/>
</dbReference>
<dbReference type="Gene3D" id="1.10.540.10">
    <property type="entry name" value="Acyl-CoA dehydrogenase/oxidase, N-terminal domain"/>
    <property type="match status" value="1"/>
</dbReference>
<dbReference type="SUPFAM" id="SSF56645">
    <property type="entry name" value="Acyl-CoA dehydrogenase NM domain-like"/>
    <property type="match status" value="1"/>
</dbReference>
<evidence type="ECO:0000313" key="10">
    <source>
        <dbReference type="Proteomes" id="UP000054740"/>
    </source>
</evidence>
<proteinExistence type="inferred from homology"/>
<organism evidence="9 10">
    <name type="scientific">Caballeronia cordobensis</name>
    <name type="common">Burkholderia cordobensis</name>
    <dbReference type="NCBI Taxonomy" id="1353886"/>
    <lineage>
        <taxon>Bacteria</taxon>
        <taxon>Pseudomonadati</taxon>
        <taxon>Pseudomonadota</taxon>
        <taxon>Betaproteobacteria</taxon>
        <taxon>Burkholderiales</taxon>
        <taxon>Burkholderiaceae</taxon>
        <taxon>Caballeronia</taxon>
    </lineage>
</organism>
<evidence type="ECO:0000259" key="8">
    <source>
        <dbReference type="Pfam" id="PF02771"/>
    </source>
</evidence>
<reference evidence="10" key="1">
    <citation type="submission" date="2016-01" db="EMBL/GenBank/DDBJ databases">
        <authorList>
            <person name="Peeters C."/>
        </authorList>
    </citation>
    <scope>NUCLEOTIDE SEQUENCE [LARGE SCALE GENOMIC DNA]</scope>
</reference>
<evidence type="ECO:0000256" key="2">
    <source>
        <dbReference type="ARBA" id="ARBA00009347"/>
    </source>
</evidence>
<dbReference type="Pfam" id="PF02771">
    <property type="entry name" value="Acyl-CoA_dh_N"/>
    <property type="match status" value="1"/>
</dbReference>
<dbReference type="PANTHER" id="PTHR43884">
    <property type="entry name" value="ACYL-COA DEHYDROGENASE"/>
    <property type="match status" value="1"/>
</dbReference>
<dbReference type="Pfam" id="PF02770">
    <property type="entry name" value="Acyl-CoA_dh_M"/>
    <property type="match status" value="1"/>
</dbReference>
<evidence type="ECO:0000256" key="3">
    <source>
        <dbReference type="ARBA" id="ARBA00022630"/>
    </source>
</evidence>
<sequence>MDFNYTEEQRQLADTLRRFSENEYTAEHRRNVTRDHAGLCRDAWRAYAEFGVLGLDVPEEYGGFGNGAADVFAVQREAGRALLLEPVIASSVMSASMLAAHGSTQLKDTWLPSLADGRKIVVPAWQERDARYDFRAPKARASKEGEGFRIDGSKVHVWHGGAADAFIVSAWNADAEAVTLFIVPANAKGVTVRAYPTVDGQQAAEVHFDAVIVRAADMLGHARDGADILEAGIGRGIAALCGASVGAMERLIEMTAEYLNTRRQFGQPLAAFQALRHRLADMMVQKEMALSMAYCAIAAVQQQDAAQRRRDISAAKTVVAKAGRFVGEQAIQLHGGIGVTAELAVGDYFKFLTAAGQMFGDASHHTDLYAQAI</sequence>
<dbReference type="GO" id="GO:0050660">
    <property type="term" value="F:flavin adenine dinucleotide binding"/>
    <property type="evidence" value="ECO:0007669"/>
    <property type="project" value="InterPro"/>
</dbReference>
<feature type="domain" description="Acyl-CoA dehydrogenase/oxidase N-terminal" evidence="8">
    <location>
        <begin position="6"/>
        <end position="117"/>
    </location>
</feature>
<evidence type="ECO:0000313" key="9">
    <source>
        <dbReference type="EMBL" id="SAL37397.1"/>
    </source>
</evidence>
<evidence type="ECO:0000256" key="4">
    <source>
        <dbReference type="ARBA" id="ARBA00022827"/>
    </source>
</evidence>
<accession>A0A158GZX6</accession>
<dbReference type="InterPro" id="IPR006091">
    <property type="entry name" value="Acyl-CoA_Oxase/DH_mid-dom"/>
</dbReference>
<dbReference type="InterPro" id="IPR013786">
    <property type="entry name" value="AcylCoA_DH/ox_N"/>
</dbReference>
<comment type="similarity">
    <text evidence="2">Belongs to the acyl-CoA dehydrogenase family.</text>
</comment>
<keyword evidence="4" id="KW-0274">FAD</keyword>
<keyword evidence="5" id="KW-0560">Oxidoreductase</keyword>
<feature type="domain" description="Acyl-CoA dehydrogenase/oxidase C-terminal" evidence="6">
    <location>
        <begin position="225"/>
        <end position="360"/>
    </location>
</feature>
<dbReference type="CDD" id="cd00567">
    <property type="entry name" value="ACAD"/>
    <property type="match status" value="1"/>
</dbReference>
<dbReference type="Gene3D" id="1.20.140.10">
    <property type="entry name" value="Butyryl-CoA Dehydrogenase, subunit A, domain 3"/>
    <property type="match status" value="1"/>
</dbReference>
<dbReference type="Gene3D" id="2.40.110.10">
    <property type="entry name" value="Butyryl-CoA Dehydrogenase, subunit A, domain 2"/>
    <property type="match status" value="1"/>
</dbReference>
<dbReference type="AlphaFoldDB" id="A0A158GZX6"/>
<feature type="domain" description="Acyl-CoA oxidase/dehydrogenase middle" evidence="7">
    <location>
        <begin position="125"/>
        <end position="211"/>
    </location>
</feature>
<dbReference type="InterPro" id="IPR009075">
    <property type="entry name" value="AcylCo_DH/oxidase_C"/>
</dbReference>
<gene>
    <name evidence="9" type="ORF">AWB70_02703</name>
</gene>
<evidence type="ECO:0000256" key="5">
    <source>
        <dbReference type="ARBA" id="ARBA00023002"/>
    </source>
</evidence>
<dbReference type="PANTHER" id="PTHR43884:SF20">
    <property type="entry name" value="ACYL-COA DEHYDROGENASE FADE28"/>
    <property type="match status" value="1"/>
</dbReference>